<gene>
    <name evidence="1" type="ORF">IQ227_22210</name>
</gene>
<dbReference type="Proteomes" id="UP000606776">
    <property type="component" value="Unassembled WGS sequence"/>
</dbReference>
<name>A0ABR9VLU7_9CYAN</name>
<reference evidence="1 2" key="1">
    <citation type="submission" date="2020-10" db="EMBL/GenBank/DDBJ databases">
        <authorList>
            <person name="Castelo-Branco R."/>
            <person name="Eusebio N."/>
            <person name="Adriana R."/>
            <person name="Vieira A."/>
            <person name="Brugerolle De Fraissinette N."/>
            <person name="Rezende De Castro R."/>
            <person name="Schneider M.P."/>
            <person name="Vasconcelos V."/>
            <person name="Leao P.N."/>
        </authorList>
    </citation>
    <scope>NUCLEOTIDE SEQUENCE [LARGE SCALE GENOMIC DNA]</scope>
    <source>
        <strain evidence="1 2">LEGE 00250</strain>
    </source>
</reference>
<evidence type="ECO:0000313" key="1">
    <source>
        <dbReference type="EMBL" id="MBE9238652.1"/>
    </source>
</evidence>
<comment type="caution">
    <text evidence="1">The sequence shown here is derived from an EMBL/GenBank/DDBJ whole genome shotgun (WGS) entry which is preliminary data.</text>
</comment>
<protein>
    <submittedName>
        <fullName evidence="1">Uncharacterized protein</fullName>
    </submittedName>
</protein>
<organism evidence="1 2">
    <name type="scientific">Sphaerospermopsis aphanizomenoides LEGE 00250</name>
    <dbReference type="NCBI Taxonomy" id="2777972"/>
    <lineage>
        <taxon>Bacteria</taxon>
        <taxon>Bacillati</taxon>
        <taxon>Cyanobacteriota</taxon>
        <taxon>Cyanophyceae</taxon>
        <taxon>Nostocales</taxon>
        <taxon>Aphanizomenonaceae</taxon>
        <taxon>Sphaerospermopsis</taxon>
        <taxon>Sphaerospermopsis aphanizomenoides</taxon>
    </lineage>
</organism>
<evidence type="ECO:0000313" key="2">
    <source>
        <dbReference type="Proteomes" id="UP000606776"/>
    </source>
</evidence>
<proteinExistence type="predicted"/>
<keyword evidence="2" id="KW-1185">Reference proteome</keyword>
<sequence length="282" mass="33744">MENKNFAFRCYFKLKTNLGRFDSVVECNELAIREFEAIAKSSISQEEYIKSLSKKHGVKVDSIDAAIFRVRISQWYILSVYQQAEEFFKEFKHEHPKRSQWTQKTERETNLNYVLTSLNIKASDLDATEKGIRYDIFEYYRLIRNRFMHTDVKEDKLLELLNKINQNKTIVFEKYRVEAPNEYNKLNFDDFILFSRVTKDIAQELCHLAKPSASEIAQMLIERDQEKDPKKKEINLKGLKRFSNNRERQRKCMQNLLKSQYNLQEEDFYPIMEELKARGLLD</sequence>
<dbReference type="EMBL" id="JADEWB010000197">
    <property type="protein sequence ID" value="MBE9238652.1"/>
    <property type="molecule type" value="Genomic_DNA"/>
</dbReference>
<accession>A0ABR9VLU7</accession>
<dbReference type="RefSeq" id="WP_193944063.1">
    <property type="nucleotide sequence ID" value="NZ_JADEWB010000197.1"/>
</dbReference>